<dbReference type="SUPFAM" id="SSF56935">
    <property type="entry name" value="Porins"/>
    <property type="match status" value="1"/>
</dbReference>
<keyword evidence="11" id="KW-1185">Reference proteome</keyword>
<dbReference type="OrthoDB" id="9803050at2"/>
<keyword evidence="7" id="KW-0998">Cell outer membrane</keyword>
<feature type="domain" description="TonB-dependent receptor plug" evidence="9">
    <location>
        <begin position="77"/>
        <end position="153"/>
    </location>
</feature>
<dbReference type="InterPro" id="IPR012910">
    <property type="entry name" value="Plug_dom"/>
</dbReference>
<evidence type="ECO:0000256" key="8">
    <source>
        <dbReference type="SAM" id="SignalP"/>
    </source>
</evidence>
<dbReference type="GO" id="GO:0015344">
    <property type="term" value="F:siderophore uptake transmembrane transporter activity"/>
    <property type="evidence" value="ECO:0007669"/>
    <property type="project" value="TreeGrafter"/>
</dbReference>
<proteinExistence type="predicted"/>
<dbReference type="Gene3D" id="2.40.170.20">
    <property type="entry name" value="TonB-dependent receptor, beta-barrel domain"/>
    <property type="match status" value="1"/>
</dbReference>
<evidence type="ECO:0000256" key="3">
    <source>
        <dbReference type="ARBA" id="ARBA00022452"/>
    </source>
</evidence>
<gene>
    <name evidence="10" type="ORF">E7746_02165</name>
</gene>
<evidence type="ECO:0000256" key="5">
    <source>
        <dbReference type="ARBA" id="ARBA00022729"/>
    </source>
</evidence>
<feature type="chain" id="PRO_5021011856" description="TonB-dependent receptor plug domain-containing protein" evidence="8">
    <location>
        <begin position="23"/>
        <end position="763"/>
    </location>
</feature>
<keyword evidence="6" id="KW-0472">Membrane</keyword>
<evidence type="ECO:0000259" key="9">
    <source>
        <dbReference type="Pfam" id="PF07715"/>
    </source>
</evidence>
<accession>A0A4P7VM48</accession>
<dbReference type="Gene3D" id="2.170.130.10">
    <property type="entry name" value="TonB-dependent receptor, plug domain"/>
    <property type="match status" value="1"/>
</dbReference>
<name>A0A4P7VM48_9BACT</name>
<comment type="subcellular location">
    <subcellularLocation>
        <location evidence="1">Cell outer membrane</location>
        <topology evidence="1">Multi-pass membrane protein</topology>
    </subcellularLocation>
</comment>
<evidence type="ECO:0000313" key="11">
    <source>
        <dbReference type="Proteomes" id="UP000297031"/>
    </source>
</evidence>
<dbReference type="InterPro" id="IPR037066">
    <property type="entry name" value="Plug_dom_sf"/>
</dbReference>
<dbReference type="EMBL" id="CP039393">
    <property type="protein sequence ID" value="QCD34765.1"/>
    <property type="molecule type" value="Genomic_DNA"/>
</dbReference>
<evidence type="ECO:0000256" key="1">
    <source>
        <dbReference type="ARBA" id="ARBA00004571"/>
    </source>
</evidence>
<dbReference type="Pfam" id="PF07715">
    <property type="entry name" value="Plug"/>
    <property type="match status" value="1"/>
</dbReference>
<dbReference type="GO" id="GO:0044718">
    <property type="term" value="P:siderophore transmembrane transport"/>
    <property type="evidence" value="ECO:0007669"/>
    <property type="project" value="TreeGrafter"/>
</dbReference>
<evidence type="ECO:0000256" key="7">
    <source>
        <dbReference type="ARBA" id="ARBA00023237"/>
    </source>
</evidence>
<evidence type="ECO:0000256" key="4">
    <source>
        <dbReference type="ARBA" id="ARBA00022692"/>
    </source>
</evidence>
<protein>
    <recommendedName>
        <fullName evidence="9">TonB-dependent receptor plug domain-containing protein</fullName>
    </recommendedName>
</protein>
<dbReference type="PANTHER" id="PTHR30069">
    <property type="entry name" value="TONB-DEPENDENT OUTER MEMBRANE RECEPTOR"/>
    <property type="match status" value="1"/>
</dbReference>
<dbReference type="InterPro" id="IPR039426">
    <property type="entry name" value="TonB-dep_rcpt-like"/>
</dbReference>
<organism evidence="10 11">
    <name type="scientific">Muribaculum gordoncarteri</name>
    <dbReference type="NCBI Taxonomy" id="2530390"/>
    <lineage>
        <taxon>Bacteria</taxon>
        <taxon>Pseudomonadati</taxon>
        <taxon>Bacteroidota</taxon>
        <taxon>Bacteroidia</taxon>
        <taxon>Bacteroidales</taxon>
        <taxon>Muribaculaceae</taxon>
        <taxon>Muribaculum</taxon>
    </lineage>
</organism>
<keyword evidence="5 8" id="KW-0732">Signal</keyword>
<dbReference type="RefSeq" id="WP_123397042.1">
    <property type="nucleotide sequence ID" value="NZ_CP039393.1"/>
</dbReference>
<dbReference type="PANTHER" id="PTHR30069:SF29">
    <property type="entry name" value="HEMOGLOBIN AND HEMOGLOBIN-HAPTOGLOBIN-BINDING PROTEIN 1-RELATED"/>
    <property type="match status" value="1"/>
</dbReference>
<dbReference type="AlphaFoldDB" id="A0A4P7VM48"/>
<evidence type="ECO:0000313" key="10">
    <source>
        <dbReference type="EMBL" id="QCD34765.1"/>
    </source>
</evidence>
<evidence type="ECO:0000256" key="6">
    <source>
        <dbReference type="ARBA" id="ARBA00023136"/>
    </source>
</evidence>
<dbReference type="Proteomes" id="UP000297031">
    <property type="component" value="Chromosome"/>
</dbReference>
<feature type="signal peptide" evidence="8">
    <location>
        <begin position="1"/>
        <end position="22"/>
    </location>
</feature>
<keyword evidence="3" id="KW-1134">Transmembrane beta strand</keyword>
<sequence>MTLRIIAIMAGLFCFPAICVLGQDGFATSDSVGKVNVLKEVEVRGYGADRNLNAPEMGRISLSNKMVMDLPVMFGEPDIVKALQTLPGVSQGVEGFTGMYVRGGDNDQNLFLYQGLPLYHVSHLGGIFSSFNVPTVSRVDFYKAAFPARYGGRISSITDVAMKRSDFEKFHGKFSVGLLSANIFLTGPVIKDRTAFTIGVRRSWIDLVSAPTLAIMNAVEKKKGKKHIAGYSFTDLNLRLDHKFNQDMTAYIIGYYGHDRLKIGLREFEGKNESYVVGPDGIPVPDDTESTTRFFDEDVNRLSWGNWGVLGAFDYRLGPGIWNTSVYYSKYSSTYRQEREYQSDLEDSDTYGYNKSRTKNSIADIGVRTSYLADFSKTYRLRAGIEFVSHDYLPEGLVNQFYSDGECSEDDNNSPHISSNELAAYLDNTLNFNDKIAFNLGLRGTFCRIQGHTFSNIEPRASLKIAIGTNYSVKASYARMHQYVQQVSNNYISLPTDLWQPVAAGFKPLRSDQYSLGFYGNLPWYMYFSFEGWYKDMDNLLEYREGVSVLNPGLSWNEKLTSGKGWSYGLDFSVTKEAGRFTGSLGYGLMWNWRKFEDLNIGRKFPAKFDNRHKININLSYKLNDKIDFNAGWTYMTGNRLTLSMYNYDIPGSQFPDAPTVGPPGYGNEVDGIDYYSSRNNVRLPAYHRLDLGMSIYKTYKNGRSGVWNFSLYNAYCRMNAITIKKDNENNIIDSANKDNWHRAFKTLSFIPIIPSVSYTYSF</sequence>
<evidence type="ECO:0000256" key="2">
    <source>
        <dbReference type="ARBA" id="ARBA00022448"/>
    </source>
</evidence>
<reference evidence="10 11" key="1">
    <citation type="submission" date="2019-02" db="EMBL/GenBank/DDBJ databases">
        <title>Isolation and identification of novel species under the genus Muribaculum.</title>
        <authorList>
            <person name="Miyake S."/>
            <person name="Ding Y."/>
            <person name="Low A."/>
            <person name="Soh M."/>
            <person name="Seedorf H."/>
        </authorList>
    </citation>
    <scope>NUCLEOTIDE SEQUENCE [LARGE SCALE GENOMIC DNA]</scope>
    <source>
        <strain evidence="10 11">TLL-A4</strain>
    </source>
</reference>
<keyword evidence="2" id="KW-0813">Transport</keyword>
<dbReference type="KEGG" id="mgod:E7746_02165"/>
<dbReference type="GO" id="GO:0009279">
    <property type="term" value="C:cell outer membrane"/>
    <property type="evidence" value="ECO:0007669"/>
    <property type="project" value="UniProtKB-SubCell"/>
</dbReference>
<dbReference type="InterPro" id="IPR036942">
    <property type="entry name" value="Beta-barrel_TonB_sf"/>
</dbReference>
<keyword evidence="4" id="KW-0812">Transmembrane</keyword>